<proteinExistence type="predicted"/>
<sequence length="138" mass="15559">MSEYPPSSHIFCYSRQTNQSHVRTRVSMYFPSYSTRLETSKPRIRVRVRVRVDRPTRTLHHSAPKNPTKPPATNSRPPVPRPPPLPKPNPSTPPPQTHTSISGGLTPHHHAGEPLRSSVRQDLRPCVAEPPLSEFAVR</sequence>
<comment type="caution">
    <text evidence="2">The sequence shown here is derived from an EMBL/GenBank/DDBJ whole genome shotgun (WGS) entry which is preliminary data.</text>
</comment>
<feature type="compositionally biased region" description="Pro residues" evidence="1">
    <location>
        <begin position="77"/>
        <end position="96"/>
    </location>
</feature>
<dbReference type="AlphaFoldDB" id="A0AAX6FZF7"/>
<protein>
    <submittedName>
        <fullName evidence="2">Uncharacterized protein</fullName>
    </submittedName>
</protein>
<evidence type="ECO:0000313" key="2">
    <source>
        <dbReference type="EMBL" id="KAJ6821730.1"/>
    </source>
</evidence>
<evidence type="ECO:0000313" key="3">
    <source>
        <dbReference type="Proteomes" id="UP001140949"/>
    </source>
</evidence>
<accession>A0AAX6FZF7</accession>
<reference evidence="2" key="2">
    <citation type="submission" date="2023-04" db="EMBL/GenBank/DDBJ databases">
        <authorList>
            <person name="Bruccoleri R.E."/>
            <person name="Oakeley E.J."/>
            <person name="Faust A.-M."/>
            <person name="Dessus-Babus S."/>
            <person name="Altorfer M."/>
            <person name="Burckhardt D."/>
            <person name="Oertli M."/>
            <person name="Naumann U."/>
            <person name="Petersen F."/>
            <person name="Wong J."/>
        </authorList>
    </citation>
    <scope>NUCLEOTIDE SEQUENCE</scope>
    <source>
        <strain evidence="2">GSM-AAB239-AS_SAM_17_03QT</strain>
        <tissue evidence="2">Leaf</tissue>
    </source>
</reference>
<reference evidence="2" key="1">
    <citation type="journal article" date="2023" name="GigaByte">
        <title>Genome assembly of the bearded iris, Iris pallida Lam.</title>
        <authorList>
            <person name="Bruccoleri R.E."/>
            <person name="Oakeley E.J."/>
            <person name="Faust A.M.E."/>
            <person name="Altorfer M."/>
            <person name="Dessus-Babus S."/>
            <person name="Burckhardt D."/>
            <person name="Oertli M."/>
            <person name="Naumann U."/>
            <person name="Petersen F."/>
            <person name="Wong J."/>
        </authorList>
    </citation>
    <scope>NUCLEOTIDE SEQUENCE</scope>
    <source>
        <strain evidence="2">GSM-AAB239-AS_SAM_17_03QT</strain>
    </source>
</reference>
<organism evidence="2 3">
    <name type="scientific">Iris pallida</name>
    <name type="common">Sweet iris</name>
    <dbReference type="NCBI Taxonomy" id="29817"/>
    <lineage>
        <taxon>Eukaryota</taxon>
        <taxon>Viridiplantae</taxon>
        <taxon>Streptophyta</taxon>
        <taxon>Embryophyta</taxon>
        <taxon>Tracheophyta</taxon>
        <taxon>Spermatophyta</taxon>
        <taxon>Magnoliopsida</taxon>
        <taxon>Liliopsida</taxon>
        <taxon>Asparagales</taxon>
        <taxon>Iridaceae</taxon>
        <taxon>Iridoideae</taxon>
        <taxon>Irideae</taxon>
        <taxon>Iris</taxon>
    </lineage>
</organism>
<gene>
    <name evidence="2" type="ORF">M6B38_390850</name>
</gene>
<name>A0AAX6FZF7_IRIPA</name>
<dbReference type="EMBL" id="JANAVB010024994">
    <property type="protein sequence ID" value="KAJ6821730.1"/>
    <property type="molecule type" value="Genomic_DNA"/>
</dbReference>
<dbReference type="Proteomes" id="UP001140949">
    <property type="component" value="Unassembled WGS sequence"/>
</dbReference>
<evidence type="ECO:0000256" key="1">
    <source>
        <dbReference type="SAM" id="MobiDB-lite"/>
    </source>
</evidence>
<feature type="region of interest" description="Disordered" evidence="1">
    <location>
        <begin position="45"/>
        <end position="124"/>
    </location>
</feature>
<keyword evidence="3" id="KW-1185">Reference proteome</keyword>